<gene>
    <name evidence="11" type="primary">pyrD</name>
    <name evidence="13" type="ORF">SAMN02745216_04192</name>
</gene>
<evidence type="ECO:0000256" key="3">
    <source>
        <dbReference type="ARBA" id="ARBA00008008"/>
    </source>
</evidence>
<feature type="binding site" evidence="11">
    <location>
        <begin position="72"/>
        <end position="76"/>
    </location>
    <ligand>
        <name>substrate</name>
    </ligand>
</feature>
<dbReference type="GO" id="GO:0044205">
    <property type="term" value="P:'de novo' UMP biosynthetic process"/>
    <property type="evidence" value="ECO:0007669"/>
    <property type="project" value="UniProtKB-UniRule"/>
</dbReference>
<evidence type="ECO:0000313" key="13">
    <source>
        <dbReference type="EMBL" id="SHK84675.1"/>
    </source>
</evidence>
<keyword evidence="5 11" id="KW-0963">Cytoplasm</keyword>
<feature type="active site" description="Nucleophile" evidence="11">
    <location>
        <position position="133"/>
    </location>
</feature>
<name>A0A1M6VTL5_9BACT</name>
<feature type="binding site" evidence="11">
    <location>
        <begin position="268"/>
        <end position="269"/>
    </location>
    <ligand>
        <name>FMN</name>
        <dbReference type="ChEBI" id="CHEBI:58210"/>
    </ligand>
</feature>
<evidence type="ECO:0000256" key="10">
    <source>
        <dbReference type="ARBA" id="ARBA00023027"/>
    </source>
</evidence>
<evidence type="ECO:0000256" key="8">
    <source>
        <dbReference type="ARBA" id="ARBA00022975"/>
    </source>
</evidence>
<dbReference type="GO" id="GO:0006207">
    <property type="term" value="P:'de novo' pyrimidine nucleobase biosynthetic process"/>
    <property type="evidence" value="ECO:0007669"/>
    <property type="project" value="InterPro"/>
</dbReference>
<comment type="catalytic activity">
    <reaction evidence="11">
        <text>(S)-dihydroorotate + A = orotate + AH2</text>
        <dbReference type="Rhea" id="RHEA:18073"/>
        <dbReference type="ChEBI" id="CHEBI:13193"/>
        <dbReference type="ChEBI" id="CHEBI:17499"/>
        <dbReference type="ChEBI" id="CHEBI:30839"/>
        <dbReference type="ChEBI" id="CHEBI:30864"/>
    </reaction>
</comment>
<dbReference type="GO" id="GO:0005737">
    <property type="term" value="C:cytoplasm"/>
    <property type="evidence" value="ECO:0007669"/>
    <property type="project" value="UniProtKB-SubCell"/>
</dbReference>
<dbReference type="PROSITE" id="PS00912">
    <property type="entry name" value="DHODEHASE_2"/>
    <property type="match status" value="1"/>
</dbReference>
<dbReference type="InterPro" id="IPR013785">
    <property type="entry name" value="Aldolase_TIM"/>
</dbReference>
<comment type="subcellular location">
    <subcellularLocation>
        <location evidence="1 11">Cytoplasm</location>
    </subcellularLocation>
</comment>
<feature type="binding site" evidence="11">
    <location>
        <begin position="246"/>
        <end position="247"/>
    </location>
    <ligand>
        <name>FMN</name>
        <dbReference type="ChEBI" id="CHEBI:58210"/>
    </ligand>
</feature>
<sequence length="306" mass="32141">MSNKPALGVELGGVFLDNPVMTASGTFGYATEFASLMDLNRLGGIIVKGLSLEPSPGNPPPRVVETPCGMLNAIGLENMGIEAFFQDKLPELTKLAPPLVLNIYGKTSEEYERLAARIDNVEDVAGIEVNISCPNVSAGGIAFGVDPMMAARLVGKVRARTRKPVIVKLSPNVTDVTAIARAVEDAGADAISLINTLTGMAIDLDARRPVLANITGGLSGPAIKPVALRMVWQVAKVVKVPVIGIGGIMNARDALEFLMAGASAIQVGTANFVDPASPVKILEGIEAYFMENQIKDISDFIGCLEV</sequence>
<organism evidence="13 14">
    <name type="scientific">Desulfatibacillum alkenivorans DSM 16219</name>
    <dbReference type="NCBI Taxonomy" id="1121393"/>
    <lineage>
        <taxon>Bacteria</taxon>
        <taxon>Pseudomonadati</taxon>
        <taxon>Thermodesulfobacteriota</taxon>
        <taxon>Desulfobacteria</taxon>
        <taxon>Desulfobacterales</taxon>
        <taxon>Desulfatibacillaceae</taxon>
        <taxon>Desulfatibacillum</taxon>
    </lineage>
</organism>
<comment type="similarity">
    <text evidence="3 11">Belongs to the dihydroorotate dehydrogenase family. Type 1 subfamily.</text>
</comment>
<dbReference type="NCBIfam" id="NF005574">
    <property type="entry name" value="PRK07259.1"/>
    <property type="match status" value="1"/>
</dbReference>
<comment type="function">
    <text evidence="11">Catalyzes the conversion of dihydroorotate to orotate.</text>
</comment>
<evidence type="ECO:0000256" key="7">
    <source>
        <dbReference type="ARBA" id="ARBA00022643"/>
    </source>
</evidence>
<dbReference type="InterPro" id="IPR050074">
    <property type="entry name" value="DHO_dehydrogenase"/>
</dbReference>
<dbReference type="Proteomes" id="UP000183994">
    <property type="component" value="Unassembled WGS sequence"/>
</dbReference>
<evidence type="ECO:0000256" key="4">
    <source>
        <dbReference type="ARBA" id="ARBA00011669"/>
    </source>
</evidence>
<dbReference type="InterPro" id="IPR001295">
    <property type="entry name" value="Dihydroorotate_DH_CS"/>
</dbReference>
<proteinExistence type="inferred from homology"/>
<feature type="binding site" evidence="11">
    <location>
        <position position="220"/>
    </location>
    <ligand>
        <name>FMN</name>
        <dbReference type="ChEBI" id="CHEBI:58210"/>
    </ligand>
</feature>
<dbReference type="Gene3D" id="3.20.20.70">
    <property type="entry name" value="Aldolase class I"/>
    <property type="match status" value="1"/>
</dbReference>
<evidence type="ECO:0000256" key="5">
    <source>
        <dbReference type="ARBA" id="ARBA00022490"/>
    </source>
</evidence>
<feature type="binding site" evidence="11">
    <location>
        <position position="24"/>
    </location>
    <ligand>
        <name>FMN</name>
        <dbReference type="ChEBI" id="CHEBI:58210"/>
    </ligand>
</feature>
<feature type="binding site" evidence="11">
    <location>
        <begin position="195"/>
        <end position="196"/>
    </location>
    <ligand>
        <name>substrate</name>
    </ligand>
</feature>
<dbReference type="InterPro" id="IPR012135">
    <property type="entry name" value="Dihydroorotate_DH_1_2"/>
</dbReference>
<evidence type="ECO:0000259" key="12">
    <source>
        <dbReference type="Pfam" id="PF01180"/>
    </source>
</evidence>
<dbReference type="NCBIfam" id="TIGR01037">
    <property type="entry name" value="pyrD_sub1_fam"/>
    <property type="match status" value="1"/>
</dbReference>
<dbReference type="UniPathway" id="UPA00070"/>
<dbReference type="EMBL" id="FQZU01000035">
    <property type="protein sequence ID" value="SHK84675.1"/>
    <property type="molecule type" value="Genomic_DNA"/>
</dbReference>
<dbReference type="CDD" id="cd04740">
    <property type="entry name" value="DHOD_1B_like"/>
    <property type="match status" value="1"/>
</dbReference>
<dbReference type="GO" id="GO:0004152">
    <property type="term" value="F:dihydroorotate dehydrogenase activity"/>
    <property type="evidence" value="ECO:0007669"/>
    <property type="project" value="UniProtKB-UniRule"/>
</dbReference>
<dbReference type="EC" id="1.3.-.-" evidence="11"/>
<dbReference type="HAMAP" id="MF_00224">
    <property type="entry name" value="DHO_dh_type1"/>
    <property type="match status" value="1"/>
</dbReference>
<dbReference type="InterPro" id="IPR005720">
    <property type="entry name" value="Dihydroorotate_DH_cat"/>
</dbReference>
<feature type="binding site" evidence="11">
    <location>
        <position position="168"/>
    </location>
    <ligand>
        <name>FMN</name>
        <dbReference type="ChEBI" id="CHEBI:58210"/>
    </ligand>
</feature>
<dbReference type="InterPro" id="IPR033888">
    <property type="entry name" value="DHOD_1B"/>
</dbReference>
<dbReference type="PANTHER" id="PTHR48109">
    <property type="entry name" value="DIHYDROOROTATE DEHYDROGENASE (QUINONE), MITOCHONDRIAL-RELATED"/>
    <property type="match status" value="1"/>
</dbReference>
<dbReference type="SUPFAM" id="SSF51395">
    <property type="entry name" value="FMN-linked oxidoreductases"/>
    <property type="match status" value="1"/>
</dbReference>
<evidence type="ECO:0000256" key="9">
    <source>
        <dbReference type="ARBA" id="ARBA00023002"/>
    </source>
</evidence>
<evidence type="ECO:0000313" key="14">
    <source>
        <dbReference type="Proteomes" id="UP000183994"/>
    </source>
</evidence>
<comment type="cofactor">
    <cofactor evidence="11">
        <name>FMN</name>
        <dbReference type="ChEBI" id="CHEBI:58210"/>
    </cofactor>
    <text evidence="11">Binds 1 FMN per subunit.</text>
</comment>
<keyword evidence="6 11" id="KW-0285">Flavoprotein</keyword>
<dbReference type="RefSeq" id="WP_073478219.1">
    <property type="nucleotide sequence ID" value="NZ_FQZU01000035.1"/>
</dbReference>
<dbReference type="InterPro" id="IPR049622">
    <property type="entry name" value="Dihydroorotate_DH_I"/>
</dbReference>
<comment type="subunit">
    <text evidence="4">Heterotetramer of 2 PyrK and 2 PyrD type B subunits.</text>
</comment>
<dbReference type="PIRSF" id="PIRSF000164">
    <property type="entry name" value="DHO_oxidase"/>
    <property type="match status" value="1"/>
</dbReference>
<keyword evidence="14" id="KW-1185">Reference proteome</keyword>
<protein>
    <recommendedName>
        <fullName evidence="11">Dihydroorotate dehydrogenase</fullName>
        <shortName evidence="11">DHOD</shortName>
        <shortName evidence="11">DHODase</shortName>
        <shortName evidence="11">DHOdehase</shortName>
        <ecNumber evidence="11">1.3.-.-</ecNumber>
    </recommendedName>
</protein>
<feature type="binding site" evidence="11">
    <location>
        <position position="48"/>
    </location>
    <ligand>
        <name>substrate</name>
    </ligand>
</feature>
<dbReference type="AlphaFoldDB" id="A0A1M6VTL5"/>
<dbReference type="InterPro" id="IPR024920">
    <property type="entry name" value="Dihydroorotate_DH_1"/>
</dbReference>
<evidence type="ECO:0000256" key="11">
    <source>
        <dbReference type="HAMAP-Rule" id="MF_00224"/>
    </source>
</evidence>
<keyword evidence="8 11" id="KW-0665">Pyrimidine biosynthesis</keyword>
<feature type="domain" description="Dihydroorotate dehydrogenase catalytic" evidence="12">
    <location>
        <begin position="8"/>
        <end position="287"/>
    </location>
</feature>
<dbReference type="OrthoDB" id="9802377at2"/>
<keyword evidence="7 11" id="KW-0288">FMN</keyword>
<evidence type="ECO:0000256" key="2">
    <source>
        <dbReference type="ARBA" id="ARBA00004725"/>
    </source>
</evidence>
<accession>A0A1M6VTL5</accession>
<feature type="binding site" evidence="11">
    <location>
        <position position="130"/>
    </location>
    <ligand>
        <name>FMN</name>
        <dbReference type="ChEBI" id="CHEBI:58210"/>
    </ligand>
</feature>
<evidence type="ECO:0000256" key="1">
    <source>
        <dbReference type="ARBA" id="ARBA00004496"/>
    </source>
</evidence>
<feature type="binding site" evidence="11">
    <location>
        <begin position="48"/>
        <end position="49"/>
    </location>
    <ligand>
        <name>FMN</name>
        <dbReference type="ChEBI" id="CHEBI:58210"/>
    </ligand>
</feature>
<feature type="binding site" evidence="11">
    <location>
        <position position="102"/>
    </location>
    <ligand>
        <name>FMN</name>
        <dbReference type="ChEBI" id="CHEBI:58210"/>
    </ligand>
</feature>
<dbReference type="FunFam" id="3.20.20.70:FF:000027">
    <property type="entry name" value="Dihydropyrimidine dehydrogenase [NADP(+)]"/>
    <property type="match status" value="1"/>
</dbReference>
<feature type="binding site" evidence="11">
    <location>
        <position position="194"/>
    </location>
    <ligand>
        <name>FMN</name>
        <dbReference type="ChEBI" id="CHEBI:58210"/>
    </ligand>
</feature>
<dbReference type="PANTHER" id="PTHR48109:SF1">
    <property type="entry name" value="DIHYDROOROTATE DEHYDROGENASE (FUMARATE)"/>
    <property type="match status" value="1"/>
</dbReference>
<evidence type="ECO:0000256" key="6">
    <source>
        <dbReference type="ARBA" id="ARBA00022630"/>
    </source>
</evidence>
<keyword evidence="9 11" id="KW-0560">Oxidoreductase</keyword>
<reference evidence="14" key="1">
    <citation type="submission" date="2016-11" db="EMBL/GenBank/DDBJ databases">
        <authorList>
            <person name="Varghese N."/>
            <person name="Submissions S."/>
        </authorList>
    </citation>
    <scope>NUCLEOTIDE SEQUENCE [LARGE SCALE GENOMIC DNA]</scope>
    <source>
        <strain evidence="14">DSM 16219</strain>
    </source>
</reference>
<dbReference type="Pfam" id="PF01180">
    <property type="entry name" value="DHO_dh"/>
    <property type="match status" value="1"/>
</dbReference>
<feature type="binding site" evidence="11">
    <location>
        <position position="130"/>
    </location>
    <ligand>
        <name>substrate</name>
    </ligand>
</feature>
<comment type="pathway">
    <text evidence="2 11">Pyrimidine metabolism; UMP biosynthesis via de novo pathway.</text>
</comment>
<dbReference type="STRING" id="1121393.SAMN02745216_04192"/>
<keyword evidence="10" id="KW-0520">NAD</keyword>